<feature type="domain" description="RNA ligase" evidence="1">
    <location>
        <begin position="189"/>
        <end position="385"/>
    </location>
</feature>
<evidence type="ECO:0000259" key="1">
    <source>
        <dbReference type="Pfam" id="PF09414"/>
    </source>
</evidence>
<dbReference type="EMBL" id="SNXK01000012">
    <property type="protein sequence ID" value="TDP29799.1"/>
    <property type="molecule type" value="Genomic_DNA"/>
</dbReference>
<proteinExistence type="predicted"/>
<gene>
    <name evidence="2" type="ORF">DFR75_11267</name>
</gene>
<name>A0A4R6NYN2_NOCIG</name>
<dbReference type="Proteomes" id="UP000295087">
    <property type="component" value="Unassembled WGS sequence"/>
</dbReference>
<dbReference type="AlphaFoldDB" id="A0A4R6NYN2"/>
<evidence type="ECO:0000313" key="3">
    <source>
        <dbReference type="Proteomes" id="UP000295087"/>
    </source>
</evidence>
<dbReference type="InterPro" id="IPR021122">
    <property type="entry name" value="RNA_ligase_dom_REL/Rnl2"/>
</dbReference>
<keyword evidence="3" id="KW-1185">Reference proteome</keyword>
<dbReference type="Pfam" id="PF09414">
    <property type="entry name" value="RNA_ligase"/>
    <property type="match status" value="1"/>
</dbReference>
<dbReference type="GO" id="GO:0016874">
    <property type="term" value="F:ligase activity"/>
    <property type="evidence" value="ECO:0007669"/>
    <property type="project" value="UniProtKB-KW"/>
</dbReference>
<accession>A0A4R6NYN2</accession>
<sequence length="421" mass="47288">MALTTPKNPNYAAVVVRLTAVNALDGCDNIAGAPVLGFQAIVGKDRAPGDVGIVFTAETQLSEEFAHANNLHREPELNADPAEKGYLEKTRRVRAIKLRGHRSDALFMPLESLAHTGFDITKLTPGDTFDELNGHEICRKYEVASKATQPLVEKNKRKTFTRVDQRYLPEHVSTDQYFRVERQIPADTRIVASQKVHGTSIRVGHTLVARKLTWLERIGRKLGVNVQLTEFDYVYASRRVVKDANNPDQQHFYDNDVWTHYGKQLDGLLPKNYIVYGELVGWEPNGKALQAGYTYGMPVGHAELLVYRVAVVNEQGISVDLSWDAVKEFCRDRDLMHVPELWSGLHADFVAEDWLDKRFHDEGYRQALPLDPGKTVDEGVVLRVEGIVPYFAKAKSPAFYAFETKQNDKGVVDLESLGDAA</sequence>
<evidence type="ECO:0000313" key="2">
    <source>
        <dbReference type="EMBL" id="TDP29799.1"/>
    </source>
</evidence>
<keyword evidence="2" id="KW-0436">Ligase</keyword>
<organism evidence="2 3">
    <name type="scientific">Nocardia ignorata</name>
    <dbReference type="NCBI Taxonomy" id="145285"/>
    <lineage>
        <taxon>Bacteria</taxon>
        <taxon>Bacillati</taxon>
        <taxon>Actinomycetota</taxon>
        <taxon>Actinomycetes</taxon>
        <taxon>Mycobacteriales</taxon>
        <taxon>Nocardiaceae</taxon>
        <taxon>Nocardia</taxon>
    </lineage>
</organism>
<dbReference type="SUPFAM" id="SSF56091">
    <property type="entry name" value="DNA ligase/mRNA capping enzyme, catalytic domain"/>
    <property type="match status" value="1"/>
</dbReference>
<comment type="caution">
    <text evidence="2">The sequence shown here is derived from an EMBL/GenBank/DDBJ whole genome shotgun (WGS) entry which is preliminary data.</text>
</comment>
<reference evidence="2 3" key="1">
    <citation type="submission" date="2019-03" db="EMBL/GenBank/DDBJ databases">
        <title>Genomic Encyclopedia of Type Strains, Phase IV (KMG-IV): sequencing the most valuable type-strain genomes for metagenomic binning, comparative biology and taxonomic classification.</title>
        <authorList>
            <person name="Goeker M."/>
        </authorList>
    </citation>
    <scope>NUCLEOTIDE SEQUENCE [LARGE SCALE GENOMIC DNA]</scope>
    <source>
        <strain evidence="2 3">DSM 44496</strain>
    </source>
</reference>
<protein>
    <submittedName>
        <fullName evidence="2">RNA ligase</fullName>
    </submittedName>
</protein>
<dbReference type="RefSeq" id="WP_067496871.1">
    <property type="nucleotide sequence ID" value="NZ_SNXK01000012.1"/>
</dbReference>